<proteinExistence type="predicted"/>
<accession>A0A6A6QKH9</accession>
<organism evidence="1 2">
    <name type="scientific">Lophium mytilinum</name>
    <dbReference type="NCBI Taxonomy" id="390894"/>
    <lineage>
        <taxon>Eukaryota</taxon>
        <taxon>Fungi</taxon>
        <taxon>Dikarya</taxon>
        <taxon>Ascomycota</taxon>
        <taxon>Pezizomycotina</taxon>
        <taxon>Dothideomycetes</taxon>
        <taxon>Pleosporomycetidae</taxon>
        <taxon>Mytilinidiales</taxon>
        <taxon>Mytilinidiaceae</taxon>
        <taxon>Lophium</taxon>
    </lineage>
</organism>
<dbReference type="Proteomes" id="UP000799750">
    <property type="component" value="Unassembled WGS sequence"/>
</dbReference>
<keyword evidence="2" id="KW-1185">Reference proteome</keyword>
<dbReference type="EMBL" id="MU004195">
    <property type="protein sequence ID" value="KAF2491907.1"/>
    <property type="molecule type" value="Genomic_DNA"/>
</dbReference>
<protein>
    <submittedName>
        <fullName evidence="1">Uncharacterized protein</fullName>
    </submittedName>
</protein>
<evidence type="ECO:0000313" key="1">
    <source>
        <dbReference type="EMBL" id="KAF2491907.1"/>
    </source>
</evidence>
<dbReference type="AlphaFoldDB" id="A0A6A6QKH9"/>
<name>A0A6A6QKH9_9PEZI</name>
<sequence>MGRESSLQQSLDPRNHQLPITWSLEAEQDDTHALRVYVHLFLRKSRGPAAAPTSSKAGGNVVKAYTGWLEDKPDEHFTMAYTGWLEDKSARAGKDKADHNVRMAIAGWLEDKSAAIGMGKRFKLSMDRGDGTFPVSGSEEALRIQNCGVVGTSPRTGQVKLLRLA</sequence>
<evidence type="ECO:0000313" key="2">
    <source>
        <dbReference type="Proteomes" id="UP000799750"/>
    </source>
</evidence>
<gene>
    <name evidence="1" type="ORF">BU16DRAFT_565602</name>
</gene>
<reference evidence="1" key="1">
    <citation type="journal article" date="2020" name="Stud. Mycol.">
        <title>101 Dothideomycetes genomes: a test case for predicting lifestyles and emergence of pathogens.</title>
        <authorList>
            <person name="Haridas S."/>
            <person name="Albert R."/>
            <person name="Binder M."/>
            <person name="Bloem J."/>
            <person name="Labutti K."/>
            <person name="Salamov A."/>
            <person name="Andreopoulos B."/>
            <person name="Baker S."/>
            <person name="Barry K."/>
            <person name="Bills G."/>
            <person name="Bluhm B."/>
            <person name="Cannon C."/>
            <person name="Castanera R."/>
            <person name="Culley D."/>
            <person name="Daum C."/>
            <person name="Ezra D."/>
            <person name="Gonzalez J."/>
            <person name="Henrissat B."/>
            <person name="Kuo A."/>
            <person name="Liang C."/>
            <person name="Lipzen A."/>
            <person name="Lutzoni F."/>
            <person name="Magnuson J."/>
            <person name="Mondo S."/>
            <person name="Nolan M."/>
            <person name="Ohm R."/>
            <person name="Pangilinan J."/>
            <person name="Park H.-J."/>
            <person name="Ramirez L."/>
            <person name="Alfaro M."/>
            <person name="Sun H."/>
            <person name="Tritt A."/>
            <person name="Yoshinaga Y."/>
            <person name="Zwiers L.-H."/>
            <person name="Turgeon B."/>
            <person name="Goodwin S."/>
            <person name="Spatafora J."/>
            <person name="Crous P."/>
            <person name="Grigoriev I."/>
        </authorList>
    </citation>
    <scope>NUCLEOTIDE SEQUENCE</scope>
    <source>
        <strain evidence="1">CBS 269.34</strain>
    </source>
</reference>